<evidence type="ECO:0000313" key="1">
    <source>
        <dbReference type="EMBL" id="SKB99361.1"/>
    </source>
</evidence>
<proteinExistence type="predicted"/>
<reference evidence="2" key="1">
    <citation type="submission" date="2017-02" db="EMBL/GenBank/DDBJ databases">
        <authorList>
            <person name="Varghese N."/>
            <person name="Submissions S."/>
        </authorList>
    </citation>
    <scope>NUCLEOTIDE SEQUENCE [LARGE SCALE GENOMIC DNA]</scope>
    <source>
        <strain evidence="2">UM2</strain>
    </source>
</reference>
<protein>
    <submittedName>
        <fullName evidence="1">Uncharacterized protein</fullName>
    </submittedName>
</protein>
<dbReference type="RefSeq" id="WP_079649991.1">
    <property type="nucleotide sequence ID" value="NZ_FUYM01000010.1"/>
</dbReference>
<dbReference type="Proteomes" id="UP000189818">
    <property type="component" value="Unassembled WGS sequence"/>
</dbReference>
<organism evidence="1 2">
    <name type="scientific">Rhizorhabdus histidinilytica</name>
    <dbReference type="NCBI Taxonomy" id="439228"/>
    <lineage>
        <taxon>Bacteria</taxon>
        <taxon>Pseudomonadati</taxon>
        <taxon>Pseudomonadota</taxon>
        <taxon>Alphaproteobacteria</taxon>
        <taxon>Sphingomonadales</taxon>
        <taxon>Sphingomonadaceae</taxon>
        <taxon>Rhizorhabdus</taxon>
    </lineage>
</organism>
<dbReference type="AlphaFoldDB" id="A0A1T5FT83"/>
<dbReference type="EMBL" id="FUYM01000010">
    <property type="protein sequence ID" value="SKB99361.1"/>
    <property type="molecule type" value="Genomic_DNA"/>
</dbReference>
<name>A0A1T5FT83_9SPHN</name>
<gene>
    <name evidence="1" type="ORF">SAMN06295920_110200</name>
</gene>
<sequence>MRQFGAGAGYPTTFDIASRIRSMQSVAAGDRLQRAGQVAEIGKAIGQVPRLNRDFPPVVHPVTFVQPDTGRSARRSWDYGLGRRLHDRRAA</sequence>
<accession>A0A1T5FT83</accession>
<keyword evidence="2" id="KW-1185">Reference proteome</keyword>
<evidence type="ECO:0000313" key="2">
    <source>
        <dbReference type="Proteomes" id="UP000189818"/>
    </source>
</evidence>